<sequence>MGAGVSHSNQVEIDPDFPIKGVQLSWVEKFAENQVPKEYSTKDVCDLVKELTKDKACAFVDTLDSQFTSDRANLFVSHAWSYLFHDTVSALLHKARSQKVDPDSVFIWFDVLCVDQHKAAEGVFPQDWWSTTFKQAILYIGNISVVLIPWNDPKPLKRAWCLWEILCSSEGPSLQVCFTPEAEQDFKNALCQKFSVVSESLLSIDSKTAQAYHESDREMIFDEIRRGIGFNSLNESVANQLRTWLIANAEVEIEKAKGNGDLVVAAQLSFNLAKLFLLQAKVDDAIKSMKYSRQLFCSHYSVKSSRVTRYVDWGLSQIEKDRQRLQGGITQERLNLKARYTSHKKSSPTVGARLMLEEINMIVKDQDQVAEYLEKNGKQKYQADVNTISAEFQEEIDAYDQLFDRADKEGNGVITLRDFVEEQIRVMANMGEAAPDNEEVRELATELFQKAENTHSPGVITKEQLLKACLEL</sequence>
<protein>
    <recommendedName>
        <fullName evidence="1">EF-hand domain-containing protein</fullName>
    </recommendedName>
</protein>
<dbReference type="AlphaFoldDB" id="A0A7S2R895"/>
<dbReference type="SUPFAM" id="SSF47473">
    <property type="entry name" value="EF-hand"/>
    <property type="match status" value="1"/>
</dbReference>
<evidence type="ECO:0000313" key="2">
    <source>
        <dbReference type="EMBL" id="CAD9663576.1"/>
    </source>
</evidence>
<evidence type="ECO:0000259" key="1">
    <source>
        <dbReference type="PROSITE" id="PS50222"/>
    </source>
</evidence>
<dbReference type="PROSITE" id="PS50222">
    <property type="entry name" value="EF_HAND_2"/>
    <property type="match status" value="1"/>
</dbReference>
<dbReference type="EMBL" id="HBHK01001211">
    <property type="protein sequence ID" value="CAD9663576.1"/>
    <property type="molecule type" value="Transcribed_RNA"/>
</dbReference>
<dbReference type="InterPro" id="IPR011992">
    <property type="entry name" value="EF-hand-dom_pair"/>
</dbReference>
<dbReference type="Gene3D" id="1.10.238.10">
    <property type="entry name" value="EF-hand"/>
    <property type="match status" value="1"/>
</dbReference>
<dbReference type="InterPro" id="IPR002048">
    <property type="entry name" value="EF_hand_dom"/>
</dbReference>
<name>A0A7S2R895_9STRA</name>
<proteinExistence type="predicted"/>
<feature type="domain" description="EF-hand" evidence="1">
    <location>
        <begin position="394"/>
        <end position="429"/>
    </location>
</feature>
<gene>
    <name evidence="2" type="ORF">QSP1433_LOCUS712</name>
</gene>
<dbReference type="GO" id="GO:0005509">
    <property type="term" value="F:calcium ion binding"/>
    <property type="evidence" value="ECO:0007669"/>
    <property type="project" value="InterPro"/>
</dbReference>
<reference evidence="2" key="1">
    <citation type="submission" date="2021-01" db="EMBL/GenBank/DDBJ databases">
        <authorList>
            <person name="Corre E."/>
            <person name="Pelletier E."/>
            <person name="Niang G."/>
            <person name="Scheremetjew M."/>
            <person name="Finn R."/>
            <person name="Kale V."/>
            <person name="Holt S."/>
            <person name="Cochrane G."/>
            <person name="Meng A."/>
            <person name="Brown T."/>
            <person name="Cohen L."/>
        </authorList>
    </citation>
    <scope>NUCLEOTIDE SEQUENCE</scope>
    <source>
        <strain evidence="2">NY070348D</strain>
    </source>
</reference>
<organism evidence="2">
    <name type="scientific">Mucochytrium quahogii</name>
    <dbReference type="NCBI Taxonomy" id="96639"/>
    <lineage>
        <taxon>Eukaryota</taxon>
        <taxon>Sar</taxon>
        <taxon>Stramenopiles</taxon>
        <taxon>Bigyra</taxon>
        <taxon>Labyrinthulomycetes</taxon>
        <taxon>Thraustochytrida</taxon>
        <taxon>Thraustochytriidae</taxon>
        <taxon>Mucochytrium</taxon>
    </lineage>
</organism>
<accession>A0A7S2R895</accession>